<dbReference type="GO" id="GO:0003677">
    <property type="term" value="F:DNA binding"/>
    <property type="evidence" value="ECO:0007669"/>
    <property type="project" value="InterPro"/>
</dbReference>
<evidence type="ECO:0000256" key="13">
    <source>
        <dbReference type="ARBA" id="ARBA00023242"/>
    </source>
</evidence>
<dbReference type="InterPro" id="IPR000977">
    <property type="entry name" value="DNA_ligase_ATP-dep"/>
</dbReference>
<dbReference type="InterPro" id="IPR044125">
    <property type="entry name" value="Adenylation_DNA_ligase_IV"/>
</dbReference>
<dbReference type="InterPro" id="IPR001357">
    <property type="entry name" value="BRCT_dom"/>
</dbReference>
<dbReference type="GO" id="GO:0006297">
    <property type="term" value="P:nucleotide-excision repair, DNA gap filling"/>
    <property type="evidence" value="ECO:0007669"/>
    <property type="project" value="TreeGrafter"/>
</dbReference>
<dbReference type="Pfam" id="PF00533">
    <property type="entry name" value="BRCT"/>
    <property type="match status" value="1"/>
</dbReference>
<feature type="region of interest" description="Disordered" evidence="17">
    <location>
        <begin position="1081"/>
        <end position="1431"/>
    </location>
</feature>
<dbReference type="GO" id="GO:0032807">
    <property type="term" value="C:DNA ligase IV complex"/>
    <property type="evidence" value="ECO:0007669"/>
    <property type="project" value="TreeGrafter"/>
</dbReference>
<dbReference type="InterPro" id="IPR036420">
    <property type="entry name" value="BRCT_dom_sf"/>
</dbReference>
<evidence type="ECO:0000256" key="3">
    <source>
        <dbReference type="ARBA" id="ARBA00007572"/>
    </source>
</evidence>
<dbReference type="GO" id="GO:0046872">
    <property type="term" value="F:metal ion binding"/>
    <property type="evidence" value="ECO:0007669"/>
    <property type="project" value="UniProtKB-KW"/>
</dbReference>
<comment type="cofactor">
    <cofactor evidence="1">
        <name>Mg(2+)</name>
        <dbReference type="ChEBI" id="CHEBI:18420"/>
    </cofactor>
</comment>
<organism evidence="20 21">
    <name type="scientific">Apatococcus lobatus</name>
    <dbReference type="NCBI Taxonomy" id="904363"/>
    <lineage>
        <taxon>Eukaryota</taxon>
        <taxon>Viridiplantae</taxon>
        <taxon>Chlorophyta</taxon>
        <taxon>core chlorophytes</taxon>
        <taxon>Trebouxiophyceae</taxon>
        <taxon>Chlorellales</taxon>
        <taxon>Chlorellaceae</taxon>
        <taxon>Apatococcus</taxon>
    </lineage>
</organism>
<keyword evidence="6" id="KW-0677">Repeat</keyword>
<dbReference type="Gene3D" id="3.30.470.30">
    <property type="entry name" value="DNA ligase/mRNA capping enzyme"/>
    <property type="match status" value="1"/>
</dbReference>
<evidence type="ECO:0000256" key="7">
    <source>
        <dbReference type="ARBA" id="ARBA00022741"/>
    </source>
</evidence>
<evidence type="ECO:0000256" key="9">
    <source>
        <dbReference type="ARBA" id="ARBA00022840"/>
    </source>
</evidence>
<dbReference type="Pfam" id="PF04679">
    <property type="entry name" value="DNA_ligase_A_C"/>
    <property type="match status" value="1"/>
</dbReference>
<evidence type="ECO:0000256" key="2">
    <source>
        <dbReference type="ARBA" id="ARBA00004123"/>
    </source>
</evidence>
<dbReference type="InterPro" id="IPR012340">
    <property type="entry name" value="NA-bd_OB-fold"/>
</dbReference>
<comment type="catalytic activity">
    <reaction evidence="14 15">
        <text>ATP + (deoxyribonucleotide)n-3'-hydroxyl + 5'-phospho-(deoxyribonucleotide)m = (deoxyribonucleotide)n+m + AMP + diphosphate.</text>
        <dbReference type="EC" id="6.5.1.1"/>
    </reaction>
</comment>
<evidence type="ECO:0000256" key="8">
    <source>
        <dbReference type="ARBA" id="ARBA00022763"/>
    </source>
</evidence>
<feature type="domain" description="ATP-dependent DNA ligase family profile" evidence="18">
    <location>
        <begin position="366"/>
        <end position="534"/>
    </location>
</feature>
<dbReference type="GO" id="GO:0005524">
    <property type="term" value="F:ATP binding"/>
    <property type="evidence" value="ECO:0007669"/>
    <property type="project" value="UniProtKB-KW"/>
</dbReference>
<evidence type="ECO:0000256" key="1">
    <source>
        <dbReference type="ARBA" id="ARBA00001946"/>
    </source>
</evidence>
<dbReference type="SUPFAM" id="SSF56091">
    <property type="entry name" value="DNA ligase/mRNA capping enzyme, catalytic domain"/>
    <property type="match status" value="1"/>
</dbReference>
<keyword evidence="11 15" id="KW-0233">DNA recombination</keyword>
<feature type="domain" description="BRCT" evidence="19">
    <location>
        <begin position="962"/>
        <end position="1028"/>
    </location>
</feature>
<evidence type="ECO:0000256" key="12">
    <source>
        <dbReference type="ARBA" id="ARBA00023204"/>
    </source>
</evidence>
<dbReference type="PROSITE" id="PS00697">
    <property type="entry name" value="DNA_LIGASE_A1"/>
    <property type="match status" value="1"/>
</dbReference>
<dbReference type="CDD" id="cd07903">
    <property type="entry name" value="Adenylation_DNA_ligase_IV"/>
    <property type="match status" value="1"/>
</dbReference>
<keyword evidence="8 15" id="KW-0227">DNA damage</keyword>
<evidence type="ECO:0000259" key="19">
    <source>
        <dbReference type="PROSITE" id="PS50172"/>
    </source>
</evidence>
<feature type="compositionally biased region" description="Low complexity" evidence="17">
    <location>
        <begin position="1205"/>
        <end position="1214"/>
    </location>
</feature>
<reference evidence="20 21" key="1">
    <citation type="journal article" date="2024" name="Nat. Commun.">
        <title>Phylogenomics reveals the evolutionary origins of lichenization in chlorophyte algae.</title>
        <authorList>
            <person name="Puginier C."/>
            <person name="Libourel C."/>
            <person name="Otte J."/>
            <person name="Skaloud P."/>
            <person name="Haon M."/>
            <person name="Grisel S."/>
            <person name="Petersen M."/>
            <person name="Berrin J.G."/>
            <person name="Delaux P.M."/>
            <person name="Dal Grande F."/>
            <person name="Keller J."/>
        </authorList>
    </citation>
    <scope>NUCLEOTIDE SEQUENCE [LARGE SCALE GENOMIC DNA]</scope>
    <source>
        <strain evidence="20 21">SAG 2145</strain>
    </source>
</reference>
<dbReference type="PANTHER" id="PTHR45997:SF1">
    <property type="entry name" value="DNA LIGASE 4"/>
    <property type="match status" value="1"/>
</dbReference>
<evidence type="ECO:0000256" key="11">
    <source>
        <dbReference type="ARBA" id="ARBA00023172"/>
    </source>
</evidence>
<name>A0AAW1RZ05_9CHLO</name>
<dbReference type="GO" id="GO:0071897">
    <property type="term" value="P:DNA biosynthetic process"/>
    <property type="evidence" value="ECO:0007669"/>
    <property type="project" value="InterPro"/>
</dbReference>
<proteinExistence type="inferred from homology"/>
<dbReference type="InterPro" id="IPR029710">
    <property type="entry name" value="LIG4"/>
</dbReference>
<dbReference type="PROSITE" id="PS50160">
    <property type="entry name" value="DNA_LIGASE_A3"/>
    <property type="match status" value="1"/>
</dbReference>
<accession>A0AAW1RZ05</accession>
<feature type="compositionally biased region" description="Acidic residues" evidence="17">
    <location>
        <begin position="1415"/>
        <end position="1431"/>
    </location>
</feature>
<evidence type="ECO:0000256" key="6">
    <source>
        <dbReference type="ARBA" id="ARBA00022737"/>
    </source>
</evidence>
<feature type="compositionally biased region" description="Polar residues" evidence="17">
    <location>
        <begin position="1363"/>
        <end position="1373"/>
    </location>
</feature>
<comment type="similarity">
    <text evidence="3 16">Belongs to the ATP-dependent DNA ligase family.</text>
</comment>
<keyword evidence="12 15" id="KW-0234">DNA repair</keyword>
<dbReference type="PANTHER" id="PTHR45997">
    <property type="entry name" value="DNA LIGASE 4"/>
    <property type="match status" value="1"/>
</dbReference>
<dbReference type="InterPro" id="IPR012309">
    <property type="entry name" value="DNA_ligase_ATP-dep_C"/>
</dbReference>
<feature type="region of interest" description="Disordered" evidence="17">
    <location>
        <begin position="663"/>
        <end position="697"/>
    </location>
</feature>
<dbReference type="SMART" id="SM00292">
    <property type="entry name" value="BRCT"/>
    <property type="match status" value="1"/>
</dbReference>
<feature type="region of interest" description="Disordered" evidence="17">
    <location>
        <begin position="851"/>
        <end position="875"/>
    </location>
</feature>
<dbReference type="GO" id="GO:0003910">
    <property type="term" value="F:DNA ligase (ATP) activity"/>
    <property type="evidence" value="ECO:0007669"/>
    <property type="project" value="UniProtKB-EC"/>
</dbReference>
<dbReference type="Pfam" id="PF01068">
    <property type="entry name" value="DNA_ligase_A_M"/>
    <property type="match status" value="1"/>
</dbReference>
<evidence type="ECO:0000256" key="15">
    <source>
        <dbReference type="RuleBase" id="RU000617"/>
    </source>
</evidence>
<evidence type="ECO:0000256" key="5">
    <source>
        <dbReference type="ARBA" id="ARBA00022723"/>
    </source>
</evidence>
<dbReference type="InterPro" id="IPR036599">
    <property type="entry name" value="DNA_ligase_N_sf"/>
</dbReference>
<feature type="compositionally biased region" description="Basic residues" evidence="17">
    <location>
        <begin position="1146"/>
        <end position="1155"/>
    </location>
</feature>
<dbReference type="FunFam" id="2.40.50.140:FF:000173">
    <property type="entry name" value="DNA ligase"/>
    <property type="match status" value="1"/>
</dbReference>
<dbReference type="PROSITE" id="PS50172">
    <property type="entry name" value="BRCT"/>
    <property type="match status" value="2"/>
</dbReference>
<feature type="compositionally biased region" description="Polar residues" evidence="17">
    <location>
        <begin position="1172"/>
        <end position="1189"/>
    </location>
</feature>
<comment type="subcellular location">
    <subcellularLocation>
        <location evidence="2">Nucleus</location>
    </subcellularLocation>
</comment>
<dbReference type="InterPro" id="IPR012310">
    <property type="entry name" value="DNA_ligase_ATP-dep_cent"/>
</dbReference>
<dbReference type="SUPFAM" id="SSF117018">
    <property type="entry name" value="ATP-dependent DNA ligase DNA-binding domain"/>
    <property type="match status" value="1"/>
</dbReference>
<evidence type="ECO:0000256" key="14">
    <source>
        <dbReference type="ARBA" id="ARBA00034003"/>
    </source>
</evidence>
<dbReference type="InterPro" id="IPR016059">
    <property type="entry name" value="DNA_ligase_ATP-dep_CS"/>
</dbReference>
<evidence type="ECO:0000256" key="4">
    <source>
        <dbReference type="ARBA" id="ARBA00022598"/>
    </source>
</evidence>
<gene>
    <name evidence="20" type="ORF">WJX74_001090</name>
</gene>
<dbReference type="SUPFAM" id="SSF52113">
    <property type="entry name" value="BRCT domain"/>
    <property type="match status" value="1"/>
</dbReference>
<dbReference type="Gene3D" id="1.10.3260.10">
    <property type="entry name" value="DNA ligase, ATP-dependent, N-terminal domain"/>
    <property type="match status" value="1"/>
</dbReference>
<feature type="compositionally biased region" description="Basic residues" evidence="17">
    <location>
        <begin position="1113"/>
        <end position="1132"/>
    </location>
</feature>
<evidence type="ECO:0000256" key="17">
    <source>
        <dbReference type="SAM" id="MobiDB-lite"/>
    </source>
</evidence>
<dbReference type="GO" id="GO:0006303">
    <property type="term" value="P:double-strand break repair via nonhomologous end joining"/>
    <property type="evidence" value="ECO:0007669"/>
    <property type="project" value="TreeGrafter"/>
</dbReference>
<dbReference type="GO" id="GO:0006310">
    <property type="term" value="P:DNA recombination"/>
    <property type="evidence" value="ECO:0007669"/>
    <property type="project" value="UniProtKB-KW"/>
</dbReference>
<keyword evidence="7 15" id="KW-0547">Nucleotide-binding</keyword>
<dbReference type="Pfam" id="PF04675">
    <property type="entry name" value="DNA_ligase_A_N"/>
    <property type="match status" value="1"/>
</dbReference>
<dbReference type="SUPFAM" id="SSF50249">
    <property type="entry name" value="Nucleic acid-binding proteins"/>
    <property type="match status" value="1"/>
</dbReference>
<dbReference type="Gene3D" id="2.40.50.140">
    <property type="entry name" value="Nucleic acid-binding proteins"/>
    <property type="match status" value="1"/>
</dbReference>
<dbReference type="Gene3D" id="3.40.50.10190">
    <property type="entry name" value="BRCT domain"/>
    <property type="match status" value="1"/>
</dbReference>
<comment type="caution">
    <text evidence="20">The sequence shown here is derived from an EMBL/GenBank/DDBJ whole genome shotgun (WGS) entry which is preliminary data.</text>
</comment>
<dbReference type="EC" id="6.5.1.1" evidence="15"/>
<protein>
    <recommendedName>
        <fullName evidence="15">DNA ligase</fullName>
        <ecNumber evidence="15">6.5.1.1</ecNumber>
    </recommendedName>
</protein>
<evidence type="ECO:0000259" key="18">
    <source>
        <dbReference type="PROSITE" id="PS50160"/>
    </source>
</evidence>
<dbReference type="Proteomes" id="UP001438707">
    <property type="component" value="Unassembled WGS sequence"/>
</dbReference>
<keyword evidence="10" id="KW-0460">Magnesium</keyword>
<sequence>MGVRPPQLSFETLARFFAHVKALKPKLRQKALTRLIQDNIENESAFLFDFYRLLLPQLDNERRNYGLQETTFVKVLNKACLKDPNVHPSAKRAIDFKKHGDFADIMKKELFSSGCGKLPDDASRFDLKLHDVNERLDQLVKDDSKQAKAQTLQWLLQHTTPDQMMWICRIILHDLKIGMRESVVLPMIHEDAPDLLNVTSSLRTVCHELRDRSKRYPRKDVEPLKNVRPQLAKSGVASVEQAFQLMRGKPFLVETKFDGERIQVHRKGSQMAFFSRNALEHGMKSSYDILMPVFEKQMKPGDFILDGELIVWNRSKRAFEPFGGLKSTVIGARDGAPPSKEIVISSGVYGRADDEDEEDSSNAETAYLADLHLAYIAFDILYIQSESVINRTLLQRQEVLKSVVEPMEGDGTPVGQGTVNASVQLLLPGQGLRLPNFLLPGEAHGDRATCSERCTTLEQIETMFRASTDLKEEGIIIKAADSPWVTNDRSAAWVKLKPDYVKQSELDAVIIGGLYGKRQRRAGRITEFLLALAEEPLDRSQAPTRFISFCRVGTGLSDAERDKVEKRLRPLMIEAKVNKSGKSNAPSCYKVTHKPKERPDVWISDPLQSIVVEVKADVRMIKSEQFATDWSLRFPRIQRLREDKSASEVQTHEDFKAMVQQNRGTMTGSGHPAKGSKSAEKKKQNPPARIQPAEQGVVDHFRPVDISGIQVEGDTLKQCVVWFINSGSMSAAERETLVARLGGKVSQNWTPLVTHSIAAEKSGFKFQAHLKQQRDVISMRWLQECQDQHMLSPLRPHHYLFLSEGTKQKMPDIDQFGDSYFDSCEAQDLRAIMEGMRIADLDSASLQQLTLDDPAEDSRPPDPPSTKRRIKKKSTGIQLAPMHEIITTVDKLLNQQALQDLSSCVFRGMRCCLVSITAPALDAAQGQCQTDTWNVVAAARQAEQALIPIVLSRIALQVLLGGGKTSPVVTRDTTHLVALLDKGGQCSPQQLLEAVVQQAGGSAAATVLGHALHAQTLQLVTARWVEECEAAASAAEPGDSASVITAQPAMSLLKVVDGAPNTLPDKSLSPRPNLQLATWPWSAVGASPPGNQAAEAAHSGSCSESDASDGGKTKRNSAGRGRGRSKGVRKACKPPSRPKAAAGTRGRGRRGKGTKILRTTASNSHPDVPSPAGSNPADTSGDDPSSPVSTGDHGSPFHAQGSLQASKAKPSKTPSSKRKRRALLPELCADGTLQKDVNEGAEPQNVSPLEVDDSDGGPAARTKRRRQVRSESNDADDAAAGTAFGHDSDATASSGDADRGEMPLKKQQRALLPELAADETLQRDVDMNLGPAARAKLRHQDSSVKPTNPDGSSAGHAEGGDTTGSDSNATATSGDPDRQQQQQQPVLDRRASSKDATGSHAIEGKAAFLAAVVGGDDEPHADEEEDDDDDPFAAMMREVTGARPSQRMSAAAVPTPLQGDVMKSPEVQQSKRLLHNGSSDTATPGLPAAVAATDPDAASCPGEDDLIEGYVGRAAHLGYSQMLSSSQHIFASRQPILLEEKEFCQCCLQQTCSFQIIGQQELRSKHNLMRSSACS</sequence>
<evidence type="ECO:0000313" key="21">
    <source>
        <dbReference type="Proteomes" id="UP001438707"/>
    </source>
</evidence>
<dbReference type="NCBIfam" id="TIGR00574">
    <property type="entry name" value="dnl1"/>
    <property type="match status" value="1"/>
</dbReference>
<feature type="domain" description="BRCT" evidence="19">
    <location>
        <begin position="735"/>
        <end position="799"/>
    </location>
</feature>
<keyword evidence="5" id="KW-0479">Metal-binding</keyword>
<evidence type="ECO:0000313" key="20">
    <source>
        <dbReference type="EMBL" id="KAK9838671.1"/>
    </source>
</evidence>
<keyword evidence="9 15" id="KW-0067">ATP-binding</keyword>
<evidence type="ECO:0000256" key="16">
    <source>
        <dbReference type="RuleBase" id="RU004196"/>
    </source>
</evidence>
<keyword evidence="4 15" id="KW-0436">Ligase</keyword>
<keyword evidence="21" id="KW-1185">Reference proteome</keyword>
<evidence type="ECO:0000256" key="10">
    <source>
        <dbReference type="ARBA" id="ARBA00022842"/>
    </source>
</evidence>
<dbReference type="InterPro" id="IPR012308">
    <property type="entry name" value="DNA_ligase_ATP-dep_N"/>
</dbReference>
<dbReference type="EMBL" id="JALJOS010000005">
    <property type="protein sequence ID" value="KAK9838671.1"/>
    <property type="molecule type" value="Genomic_DNA"/>
</dbReference>
<keyword evidence="13" id="KW-0539">Nucleus</keyword>